<evidence type="ECO:0000256" key="1">
    <source>
        <dbReference type="SAM" id="Phobius"/>
    </source>
</evidence>
<evidence type="ECO:0000313" key="3">
    <source>
        <dbReference type="Proteomes" id="UP000265816"/>
    </source>
</evidence>
<protein>
    <submittedName>
        <fullName evidence="2">Uncharacterized protein</fullName>
    </submittedName>
</protein>
<proteinExistence type="predicted"/>
<dbReference type="AlphaFoldDB" id="A0A398BD95"/>
<keyword evidence="1" id="KW-0472">Membrane</keyword>
<feature type="transmembrane region" description="Helical" evidence="1">
    <location>
        <begin position="32"/>
        <end position="49"/>
    </location>
</feature>
<feature type="transmembrane region" description="Helical" evidence="1">
    <location>
        <begin position="61"/>
        <end position="82"/>
    </location>
</feature>
<evidence type="ECO:0000313" key="2">
    <source>
        <dbReference type="EMBL" id="RID87371.1"/>
    </source>
</evidence>
<organism evidence="2 3">
    <name type="scientific">Mesobacillus zeae</name>
    <dbReference type="NCBI Taxonomy" id="1917180"/>
    <lineage>
        <taxon>Bacteria</taxon>
        <taxon>Bacillati</taxon>
        <taxon>Bacillota</taxon>
        <taxon>Bacilli</taxon>
        <taxon>Bacillales</taxon>
        <taxon>Bacillaceae</taxon>
        <taxon>Mesobacillus</taxon>
    </lineage>
</organism>
<sequence>MKIIKTTLYALLFIDMFFLVKYFINFGSRMNVLWNVIFLIGIILSFTVLGKSKREQDEALLSMGVLTLSLSSIGGYIFNFYLTHSFG</sequence>
<keyword evidence="3" id="KW-1185">Reference proteome</keyword>
<name>A0A398BD95_9BACI</name>
<keyword evidence="1" id="KW-1133">Transmembrane helix</keyword>
<dbReference type="Proteomes" id="UP000265816">
    <property type="component" value="Unassembled WGS sequence"/>
</dbReference>
<reference evidence="2 3" key="1">
    <citation type="submission" date="2018-08" db="EMBL/GenBank/DDBJ databases">
        <title>Bacillus jemisoniae sp. nov., Bacillus chryseoplanitiae sp. nov., Bacillus resnikiae sp. nov., and Bacillus frankliniae sp. nov., isolated from Viking spacecraft and associated surfaces.</title>
        <authorList>
            <person name="Seuylemezian A."/>
            <person name="Vaishampayan P."/>
        </authorList>
    </citation>
    <scope>NUCLEOTIDE SEQUENCE [LARGE SCALE GENOMIC DNA]</scope>
    <source>
        <strain evidence="2 3">JJ-247</strain>
    </source>
</reference>
<gene>
    <name evidence="2" type="ORF">D1970_05460</name>
</gene>
<accession>A0A398BD95</accession>
<keyword evidence="1" id="KW-0812">Transmembrane</keyword>
<comment type="caution">
    <text evidence="2">The sequence shown here is derived from an EMBL/GenBank/DDBJ whole genome shotgun (WGS) entry which is preliminary data.</text>
</comment>
<dbReference type="EMBL" id="QWVT01000010">
    <property type="protein sequence ID" value="RID87371.1"/>
    <property type="molecule type" value="Genomic_DNA"/>
</dbReference>
<feature type="transmembrane region" description="Helical" evidence="1">
    <location>
        <begin position="7"/>
        <end position="26"/>
    </location>
</feature>